<sequence length="435" mass="48496">MWLWDLDPGISGAIWNGRDLWLHDMRGALGTVEGNLDFGILRRTQGIERIRVMLGDQSLWILSDLVEIGNSGIRLLDLGGIWFGSLEEIWDFLMDFFIEILLVLGQLVGKGGDMVSGEMARKRLKISAQKVDALLVMLPKFRKVEERMRVVLDSTKELCFESEVDFKGGEFYEEEEVLVLLKYDKLFGFCKRCFNLCHDEDHCPLNPRSPGSKGPHPIVQCRGEEERSRQRNPVSKGCRREQEGPKEEGEITVTERRQRNLHKVENIGEKAVPVEPSVIAMDLEGEVGDRAEIENLVTGLEQAMDLVGVGVGKGVADSEPWSLMERSTDGEVEETNKLDEVTRGGAEGEEEIGGNGGTYDQMGEEARKKGARKVLFKKPPWISVGTSKMRLVQAVLSPRKTGVSKSTKRQGGGEGAKHTEEKGSSHPKNPKKPDV</sequence>
<feature type="region of interest" description="Disordered" evidence="1">
    <location>
        <begin position="326"/>
        <end position="365"/>
    </location>
</feature>
<keyword evidence="3" id="KW-1185">Reference proteome</keyword>
<name>A0A8X7QY04_BRACI</name>
<dbReference type="OrthoDB" id="10517834at2759"/>
<evidence type="ECO:0000313" key="2">
    <source>
        <dbReference type="EMBL" id="KAG2277947.1"/>
    </source>
</evidence>
<accession>A0A8X7QY04</accession>
<protein>
    <recommendedName>
        <fullName evidence="4">DUF4283 domain-containing protein</fullName>
    </recommendedName>
</protein>
<evidence type="ECO:0000256" key="1">
    <source>
        <dbReference type="SAM" id="MobiDB-lite"/>
    </source>
</evidence>
<dbReference type="Proteomes" id="UP000886595">
    <property type="component" value="Unassembled WGS sequence"/>
</dbReference>
<dbReference type="AlphaFoldDB" id="A0A8X7QY04"/>
<feature type="compositionally biased region" description="Basic and acidic residues" evidence="1">
    <location>
        <begin position="238"/>
        <end position="251"/>
    </location>
</feature>
<comment type="caution">
    <text evidence="2">The sequence shown here is derived from an EMBL/GenBank/DDBJ whole genome shotgun (WGS) entry which is preliminary data.</text>
</comment>
<gene>
    <name evidence="2" type="ORF">Bca52824_060502</name>
</gene>
<evidence type="ECO:0000313" key="3">
    <source>
        <dbReference type="Proteomes" id="UP000886595"/>
    </source>
</evidence>
<feature type="compositionally biased region" description="Basic and acidic residues" evidence="1">
    <location>
        <begin position="415"/>
        <end position="424"/>
    </location>
</feature>
<feature type="region of interest" description="Disordered" evidence="1">
    <location>
        <begin position="393"/>
        <end position="435"/>
    </location>
</feature>
<evidence type="ECO:0008006" key="4">
    <source>
        <dbReference type="Google" id="ProtNLM"/>
    </source>
</evidence>
<proteinExistence type="predicted"/>
<feature type="region of interest" description="Disordered" evidence="1">
    <location>
        <begin position="205"/>
        <end position="251"/>
    </location>
</feature>
<feature type="compositionally biased region" description="Basic and acidic residues" evidence="1">
    <location>
        <begin position="326"/>
        <end position="342"/>
    </location>
</feature>
<organism evidence="2 3">
    <name type="scientific">Brassica carinata</name>
    <name type="common">Ethiopian mustard</name>
    <name type="synonym">Abyssinian cabbage</name>
    <dbReference type="NCBI Taxonomy" id="52824"/>
    <lineage>
        <taxon>Eukaryota</taxon>
        <taxon>Viridiplantae</taxon>
        <taxon>Streptophyta</taxon>
        <taxon>Embryophyta</taxon>
        <taxon>Tracheophyta</taxon>
        <taxon>Spermatophyta</taxon>
        <taxon>Magnoliopsida</taxon>
        <taxon>eudicotyledons</taxon>
        <taxon>Gunneridae</taxon>
        <taxon>Pentapetalae</taxon>
        <taxon>rosids</taxon>
        <taxon>malvids</taxon>
        <taxon>Brassicales</taxon>
        <taxon>Brassicaceae</taxon>
        <taxon>Brassiceae</taxon>
        <taxon>Brassica</taxon>
    </lineage>
</organism>
<reference evidence="2 3" key="1">
    <citation type="submission" date="2020-02" db="EMBL/GenBank/DDBJ databases">
        <authorList>
            <person name="Ma Q."/>
            <person name="Huang Y."/>
            <person name="Song X."/>
            <person name="Pei D."/>
        </authorList>
    </citation>
    <scope>NUCLEOTIDE SEQUENCE [LARGE SCALE GENOMIC DNA]</scope>
    <source>
        <strain evidence="2">Sxm20200214</strain>
        <tissue evidence="2">Leaf</tissue>
    </source>
</reference>
<dbReference type="EMBL" id="JAAMPC010000012">
    <property type="protein sequence ID" value="KAG2277947.1"/>
    <property type="molecule type" value="Genomic_DNA"/>
</dbReference>